<dbReference type="PANTHER" id="PTHR25462">
    <property type="entry name" value="BONUS, ISOFORM C-RELATED"/>
    <property type="match status" value="1"/>
</dbReference>
<dbReference type="Pfam" id="PF00097">
    <property type="entry name" value="zf-C3HC4"/>
    <property type="match status" value="1"/>
</dbReference>
<dbReference type="SUPFAM" id="SSF57850">
    <property type="entry name" value="RING/U-box"/>
    <property type="match status" value="1"/>
</dbReference>
<protein>
    <submittedName>
        <fullName evidence="4">Tripartite motif-containing 2-like</fullName>
    </submittedName>
</protein>
<keyword evidence="5" id="KW-1185">Reference proteome</keyword>
<dbReference type="PROSITE" id="PS00518">
    <property type="entry name" value="ZF_RING_1"/>
    <property type="match status" value="1"/>
</dbReference>
<dbReference type="Gene3D" id="2.20.70.10">
    <property type="match status" value="1"/>
</dbReference>
<dbReference type="InterPro" id="IPR047153">
    <property type="entry name" value="TRIM45/56/19-like"/>
</dbReference>
<dbReference type="InterPro" id="IPR017907">
    <property type="entry name" value="Znf_RING_CS"/>
</dbReference>
<dbReference type="Gene3D" id="3.30.160.60">
    <property type="entry name" value="Classic Zinc Finger"/>
    <property type="match status" value="1"/>
</dbReference>
<dbReference type="PROSITE" id="PS50089">
    <property type="entry name" value="ZF_RING_2"/>
    <property type="match status" value="1"/>
</dbReference>
<dbReference type="PROSITE" id="PS50119">
    <property type="entry name" value="ZF_BBOX"/>
    <property type="match status" value="2"/>
</dbReference>
<dbReference type="Pfam" id="PF00643">
    <property type="entry name" value="zf-B_box"/>
    <property type="match status" value="1"/>
</dbReference>
<dbReference type="SUPFAM" id="SSF57845">
    <property type="entry name" value="B-box zinc-binding domain"/>
    <property type="match status" value="1"/>
</dbReference>
<organism evidence="4 5">
    <name type="scientific">Paramuricea clavata</name>
    <name type="common">Red gorgonian</name>
    <name type="synonym">Violescent sea-whip</name>
    <dbReference type="NCBI Taxonomy" id="317549"/>
    <lineage>
        <taxon>Eukaryota</taxon>
        <taxon>Metazoa</taxon>
        <taxon>Cnidaria</taxon>
        <taxon>Anthozoa</taxon>
        <taxon>Octocorallia</taxon>
        <taxon>Malacalcyonacea</taxon>
        <taxon>Plexauridae</taxon>
        <taxon>Paramuricea</taxon>
    </lineage>
</organism>
<dbReference type="InterPro" id="IPR013083">
    <property type="entry name" value="Znf_RING/FYVE/PHD"/>
</dbReference>
<dbReference type="InterPro" id="IPR000315">
    <property type="entry name" value="Znf_B-box"/>
</dbReference>
<evidence type="ECO:0000313" key="4">
    <source>
        <dbReference type="EMBL" id="CAB4035095.1"/>
    </source>
</evidence>
<dbReference type="Proteomes" id="UP001152795">
    <property type="component" value="Unassembled WGS sequence"/>
</dbReference>
<sequence>MAAASYTSTVEQMENILTCAICENILKEPRTLDCFHSFCVHCLTKYIEIQREETQEKHEAEHLFDCPTCKTQFQLRQDESVEGLPANYFINNMLDIMKIQKAQKLPCEACKGQGPAQCRCIGCERYLCKNCLNAHNNRSDLKNHDVLTLEELTKPENQSKARAKPRCQKHGHENKPALEIYCNTCEELACINCVVLDHPPAHDYQPIEVVAEEHKKALKTTFDILQKKSNESQNALKKIQDAVEFLGAKTARDAILKQKEEILNEFTRQLEVKTNALLGEVDESYCQGSENLSRQQNIMKAYVEKVNGSLVIAKNVIEKGSSEDILSIANKIKMNAEDIEQECPKLMQPTGCTCVEYQAKSTESIFGSINVNDLGNVAAMEQKVDTHGRVYYVDHITGTTTQKRPQTQLAEED</sequence>
<gene>
    <name evidence="4" type="ORF">PACLA_8A017785</name>
</gene>
<dbReference type="EMBL" id="CACRXK020020710">
    <property type="protein sequence ID" value="CAB4035095.1"/>
    <property type="molecule type" value="Genomic_DNA"/>
</dbReference>
<evidence type="ECO:0000256" key="3">
    <source>
        <dbReference type="ARBA" id="ARBA00022833"/>
    </source>
</evidence>
<dbReference type="PANTHER" id="PTHR25462:SF296">
    <property type="entry name" value="MEIOTIC P26, ISOFORM F"/>
    <property type="match status" value="1"/>
</dbReference>
<reference evidence="4" key="1">
    <citation type="submission" date="2020-04" db="EMBL/GenBank/DDBJ databases">
        <authorList>
            <person name="Alioto T."/>
            <person name="Alioto T."/>
            <person name="Gomez Garrido J."/>
        </authorList>
    </citation>
    <scope>NUCLEOTIDE SEQUENCE</scope>
    <source>
        <strain evidence="4">A484AB</strain>
    </source>
</reference>
<dbReference type="SUPFAM" id="SSF51045">
    <property type="entry name" value="WW domain"/>
    <property type="match status" value="1"/>
</dbReference>
<dbReference type="AlphaFoldDB" id="A0A7D9JSH9"/>
<name>A0A7D9JSH9_PARCT</name>
<keyword evidence="1" id="KW-0479">Metal-binding</keyword>
<dbReference type="InterPro" id="IPR036020">
    <property type="entry name" value="WW_dom_sf"/>
</dbReference>
<comment type="caution">
    <text evidence="4">The sequence shown here is derived from an EMBL/GenBank/DDBJ whole genome shotgun (WGS) entry which is preliminary data.</text>
</comment>
<dbReference type="OrthoDB" id="342730at2759"/>
<keyword evidence="2" id="KW-0863">Zinc-finger</keyword>
<evidence type="ECO:0000256" key="1">
    <source>
        <dbReference type="ARBA" id="ARBA00022723"/>
    </source>
</evidence>
<accession>A0A7D9JSH9</accession>
<dbReference type="CDD" id="cd00201">
    <property type="entry name" value="WW"/>
    <property type="match status" value="1"/>
</dbReference>
<proteinExistence type="predicted"/>
<dbReference type="InterPro" id="IPR001202">
    <property type="entry name" value="WW_dom"/>
</dbReference>
<dbReference type="SMART" id="SM00184">
    <property type="entry name" value="RING"/>
    <property type="match status" value="2"/>
</dbReference>
<dbReference type="Gene3D" id="3.30.40.10">
    <property type="entry name" value="Zinc/RING finger domain, C3HC4 (zinc finger)"/>
    <property type="match status" value="1"/>
</dbReference>
<keyword evidence="3" id="KW-0862">Zinc</keyword>
<evidence type="ECO:0000256" key="2">
    <source>
        <dbReference type="ARBA" id="ARBA00022771"/>
    </source>
</evidence>
<dbReference type="InterPro" id="IPR018957">
    <property type="entry name" value="Znf_C3HC4_RING-type"/>
</dbReference>
<evidence type="ECO:0000313" key="5">
    <source>
        <dbReference type="Proteomes" id="UP001152795"/>
    </source>
</evidence>
<dbReference type="InterPro" id="IPR001841">
    <property type="entry name" value="Znf_RING"/>
</dbReference>
<dbReference type="GO" id="GO:0008270">
    <property type="term" value="F:zinc ion binding"/>
    <property type="evidence" value="ECO:0007669"/>
    <property type="project" value="UniProtKB-KW"/>
</dbReference>